<keyword evidence="2" id="KW-0677">Repeat</keyword>
<dbReference type="Proteomes" id="UP001632038">
    <property type="component" value="Unassembled WGS sequence"/>
</dbReference>
<dbReference type="InterPro" id="IPR046349">
    <property type="entry name" value="C1-like_sf"/>
</dbReference>
<dbReference type="SUPFAM" id="SSF57889">
    <property type="entry name" value="Cysteine-rich domain"/>
    <property type="match status" value="4"/>
</dbReference>
<dbReference type="PANTHER" id="PTHR32410:SF161">
    <property type="entry name" value="DC1, ZINC FINGER, RING_FYVE_PHD-TYPE-RELATED"/>
    <property type="match status" value="1"/>
</dbReference>
<dbReference type="Pfam" id="PF03107">
    <property type="entry name" value="C1_2"/>
    <property type="match status" value="2"/>
</dbReference>
<keyword evidence="1" id="KW-0479">Metal-binding</keyword>
<comment type="caution">
    <text evidence="6">The sequence shown here is derived from an EMBL/GenBank/DDBJ whole genome shotgun (WGS) entry which is preliminary data.</text>
</comment>
<gene>
    <name evidence="6" type="ORF">CASFOL_016953</name>
</gene>
<evidence type="ECO:0000256" key="4">
    <source>
        <dbReference type="SAM" id="SignalP"/>
    </source>
</evidence>
<evidence type="ECO:0000256" key="2">
    <source>
        <dbReference type="ARBA" id="ARBA00022737"/>
    </source>
</evidence>
<evidence type="ECO:0000259" key="5">
    <source>
        <dbReference type="PROSITE" id="PS50081"/>
    </source>
</evidence>
<dbReference type="InterPro" id="IPR053192">
    <property type="entry name" value="Vacuole_Formation_Reg"/>
</dbReference>
<dbReference type="AlphaFoldDB" id="A0ABD3DBT5"/>
<name>A0ABD3DBT5_9LAMI</name>
<dbReference type="EMBL" id="JAVIJP010000018">
    <property type="protein sequence ID" value="KAL3639046.1"/>
    <property type="molecule type" value="Genomic_DNA"/>
</dbReference>
<evidence type="ECO:0000256" key="3">
    <source>
        <dbReference type="ARBA" id="ARBA00022833"/>
    </source>
</evidence>
<dbReference type="GO" id="GO:0046872">
    <property type="term" value="F:metal ion binding"/>
    <property type="evidence" value="ECO:0007669"/>
    <property type="project" value="UniProtKB-KW"/>
</dbReference>
<dbReference type="PROSITE" id="PS50081">
    <property type="entry name" value="ZF_DAG_PE_2"/>
    <property type="match status" value="1"/>
</dbReference>
<feature type="chain" id="PRO_5044749667" description="Phorbol-ester/DAG-type domain-containing protein" evidence="4">
    <location>
        <begin position="17"/>
        <end position="465"/>
    </location>
</feature>
<accession>A0ABD3DBT5</accession>
<feature type="domain" description="Phorbol-ester/DAG-type" evidence="5">
    <location>
        <begin position="407"/>
        <end position="461"/>
    </location>
</feature>
<sequence length="465" mass="52308">MCVVFAITGFIQTALSYPMPSSSTSINHMHPLLLTYFDPTRLVIRCKICDEVEKFRGLGYACFGCFNYFVHIKCAVYSDPDHISFKPVLIRDAQVPGLLRLPMPNENTSVVSFILMNSTDVTNVGGASASIDDHQMIDGGKLFDKIIHEHPLILHDRPSDVVGRVCNACVQLISSSDPFYSCSCPCKDFFLHRYCAHLPGTLKFTQMGLTGTLTLVSKAHTPFNMFLCMRCQRRCNGFAYVEDNIGETPGCYVDVVCAYTLTSIMHDAHAKSHILRLEDIFGYSTACNCCCKKSQKLFGYECNNCRDFFLHAECALLPDTVTHKFDKHPLKLITTGALIDDHLLLVASEDDEGENIIMFCEICEKDIDERCWYYGCKECDQCFHIGCIPTLDHLSKIKFGFTVRVSCHDCPVAAVRALSVDGYPCGHCRKIIRESDEIAFECSECYFRIHQGCAEELLVYVQKSN</sequence>
<keyword evidence="3" id="KW-0862">Zinc</keyword>
<keyword evidence="7" id="KW-1185">Reference proteome</keyword>
<dbReference type="InterPro" id="IPR002219">
    <property type="entry name" value="PKC_DAG/PE"/>
</dbReference>
<reference evidence="7" key="1">
    <citation type="journal article" date="2024" name="IScience">
        <title>Strigolactones Initiate the Formation of Haustorium-like Structures in Castilleja.</title>
        <authorList>
            <person name="Buerger M."/>
            <person name="Peterson D."/>
            <person name="Chory J."/>
        </authorList>
    </citation>
    <scope>NUCLEOTIDE SEQUENCE [LARGE SCALE GENOMIC DNA]</scope>
</reference>
<organism evidence="6 7">
    <name type="scientific">Castilleja foliolosa</name>
    <dbReference type="NCBI Taxonomy" id="1961234"/>
    <lineage>
        <taxon>Eukaryota</taxon>
        <taxon>Viridiplantae</taxon>
        <taxon>Streptophyta</taxon>
        <taxon>Embryophyta</taxon>
        <taxon>Tracheophyta</taxon>
        <taxon>Spermatophyta</taxon>
        <taxon>Magnoliopsida</taxon>
        <taxon>eudicotyledons</taxon>
        <taxon>Gunneridae</taxon>
        <taxon>Pentapetalae</taxon>
        <taxon>asterids</taxon>
        <taxon>lamiids</taxon>
        <taxon>Lamiales</taxon>
        <taxon>Orobanchaceae</taxon>
        <taxon>Pedicularideae</taxon>
        <taxon>Castillejinae</taxon>
        <taxon>Castilleja</taxon>
    </lineage>
</organism>
<evidence type="ECO:0000256" key="1">
    <source>
        <dbReference type="ARBA" id="ARBA00022723"/>
    </source>
</evidence>
<evidence type="ECO:0000313" key="6">
    <source>
        <dbReference type="EMBL" id="KAL3639046.1"/>
    </source>
</evidence>
<evidence type="ECO:0000313" key="7">
    <source>
        <dbReference type="Proteomes" id="UP001632038"/>
    </source>
</evidence>
<dbReference type="InterPro" id="IPR004146">
    <property type="entry name" value="DC1"/>
</dbReference>
<proteinExistence type="predicted"/>
<protein>
    <recommendedName>
        <fullName evidence="5">Phorbol-ester/DAG-type domain-containing protein</fullName>
    </recommendedName>
</protein>
<feature type="signal peptide" evidence="4">
    <location>
        <begin position="1"/>
        <end position="16"/>
    </location>
</feature>
<dbReference type="PANTHER" id="PTHR32410">
    <property type="entry name" value="CYSTEINE/HISTIDINE-RICH C1 DOMAIN FAMILY PROTEIN"/>
    <property type="match status" value="1"/>
</dbReference>
<keyword evidence="4" id="KW-0732">Signal</keyword>